<accession>A0ABD0P2Z4</accession>
<organism evidence="2 3">
    <name type="scientific">Cirrhinus mrigala</name>
    <name type="common">Mrigala</name>
    <dbReference type="NCBI Taxonomy" id="683832"/>
    <lineage>
        <taxon>Eukaryota</taxon>
        <taxon>Metazoa</taxon>
        <taxon>Chordata</taxon>
        <taxon>Craniata</taxon>
        <taxon>Vertebrata</taxon>
        <taxon>Euteleostomi</taxon>
        <taxon>Actinopterygii</taxon>
        <taxon>Neopterygii</taxon>
        <taxon>Teleostei</taxon>
        <taxon>Ostariophysi</taxon>
        <taxon>Cypriniformes</taxon>
        <taxon>Cyprinidae</taxon>
        <taxon>Labeoninae</taxon>
        <taxon>Labeonini</taxon>
        <taxon>Cirrhinus</taxon>
    </lineage>
</organism>
<evidence type="ECO:0000313" key="2">
    <source>
        <dbReference type="EMBL" id="KAL0168478.1"/>
    </source>
</evidence>
<comment type="caution">
    <text evidence="2">The sequence shown here is derived from an EMBL/GenBank/DDBJ whole genome shotgun (WGS) entry which is preliminary data.</text>
</comment>
<protein>
    <submittedName>
        <fullName evidence="2">Uncharacterized protein</fullName>
    </submittedName>
</protein>
<name>A0ABD0P2Z4_CIRMR</name>
<dbReference type="AlphaFoldDB" id="A0ABD0P2Z4"/>
<feature type="non-terminal residue" evidence="2">
    <location>
        <position position="143"/>
    </location>
</feature>
<evidence type="ECO:0000313" key="3">
    <source>
        <dbReference type="Proteomes" id="UP001529510"/>
    </source>
</evidence>
<reference evidence="2 3" key="1">
    <citation type="submission" date="2024-05" db="EMBL/GenBank/DDBJ databases">
        <title>Genome sequencing and assembly of Indian major carp, Cirrhinus mrigala (Hamilton, 1822).</title>
        <authorList>
            <person name="Mohindra V."/>
            <person name="Chowdhury L.M."/>
            <person name="Lal K."/>
            <person name="Jena J.K."/>
        </authorList>
    </citation>
    <scope>NUCLEOTIDE SEQUENCE [LARGE SCALE GENOMIC DNA]</scope>
    <source>
        <strain evidence="2">CM1030</strain>
        <tissue evidence="2">Blood</tissue>
    </source>
</reference>
<feature type="region of interest" description="Disordered" evidence="1">
    <location>
        <begin position="1"/>
        <end position="117"/>
    </location>
</feature>
<proteinExistence type="predicted"/>
<dbReference type="Proteomes" id="UP001529510">
    <property type="component" value="Unassembled WGS sequence"/>
</dbReference>
<feature type="compositionally biased region" description="Polar residues" evidence="1">
    <location>
        <begin position="78"/>
        <end position="95"/>
    </location>
</feature>
<gene>
    <name evidence="2" type="ORF">M9458_036700</name>
</gene>
<sequence>MQINSTEGKKGGQPRVPPTLMEPANHSTEMEKRQIAISSSSERDKGTPPKDTPCSESESHRGKTQQKHPVLSLRHVQGTLTETPASEQQQINLRSESPACKGETTTDTKSKSPAFEAATEATTKEIVYVQSLRPARKQQMQRP</sequence>
<evidence type="ECO:0000256" key="1">
    <source>
        <dbReference type="SAM" id="MobiDB-lite"/>
    </source>
</evidence>
<dbReference type="EMBL" id="JAMKFB020000018">
    <property type="protein sequence ID" value="KAL0168478.1"/>
    <property type="molecule type" value="Genomic_DNA"/>
</dbReference>
<keyword evidence="3" id="KW-1185">Reference proteome</keyword>